<dbReference type="RefSeq" id="XP_001418878.1">
    <property type="nucleotide sequence ID" value="XM_001418841.1"/>
</dbReference>
<dbReference type="AlphaFoldDB" id="A4RZX9"/>
<dbReference type="OrthoDB" id="2015551at2759"/>
<evidence type="ECO:0000313" key="3">
    <source>
        <dbReference type="Proteomes" id="UP000001568"/>
    </source>
</evidence>
<dbReference type="GO" id="GO:0006801">
    <property type="term" value="P:superoxide metabolic process"/>
    <property type="evidence" value="ECO:0007669"/>
    <property type="project" value="InterPro"/>
</dbReference>
<feature type="domain" description="Superoxide dismutase copper/zinc binding" evidence="1">
    <location>
        <begin position="32"/>
        <end position="186"/>
    </location>
</feature>
<dbReference type="OMA" id="INVHENG"/>
<dbReference type="eggNOG" id="KOG4656">
    <property type="taxonomic scope" value="Eukaryota"/>
</dbReference>
<keyword evidence="3" id="KW-1185">Reference proteome</keyword>
<dbReference type="Proteomes" id="UP000001568">
    <property type="component" value="Chromosome 7"/>
</dbReference>
<reference evidence="2 3" key="1">
    <citation type="journal article" date="2007" name="Proc. Natl. Acad. Sci. U.S.A.">
        <title>The tiny eukaryote Ostreococcus provides genomic insights into the paradox of plankton speciation.</title>
        <authorList>
            <person name="Palenik B."/>
            <person name="Grimwood J."/>
            <person name="Aerts A."/>
            <person name="Rouze P."/>
            <person name="Salamov A."/>
            <person name="Putnam N."/>
            <person name="Dupont C."/>
            <person name="Jorgensen R."/>
            <person name="Derelle E."/>
            <person name="Rombauts S."/>
            <person name="Zhou K."/>
            <person name="Otillar R."/>
            <person name="Merchant S.S."/>
            <person name="Podell S."/>
            <person name="Gaasterland T."/>
            <person name="Napoli C."/>
            <person name="Gendler K."/>
            <person name="Manuell A."/>
            <person name="Tai V."/>
            <person name="Vallon O."/>
            <person name="Piganeau G."/>
            <person name="Jancek S."/>
            <person name="Heijde M."/>
            <person name="Jabbari K."/>
            <person name="Bowler C."/>
            <person name="Lohr M."/>
            <person name="Robbens S."/>
            <person name="Werner G."/>
            <person name="Dubchak I."/>
            <person name="Pazour G.J."/>
            <person name="Ren Q."/>
            <person name="Paulsen I."/>
            <person name="Delwiche C."/>
            <person name="Schmutz J."/>
            <person name="Rokhsar D."/>
            <person name="Van de Peer Y."/>
            <person name="Moreau H."/>
            <person name="Grigoriev I.V."/>
        </authorList>
    </citation>
    <scope>NUCLEOTIDE SEQUENCE [LARGE SCALE GENOMIC DNA]</scope>
    <source>
        <strain evidence="2 3">CCE9901</strain>
    </source>
</reference>
<name>A4RZX9_OSTLU</name>
<dbReference type="PANTHER" id="PTHR10003">
    <property type="entry name" value="SUPEROXIDE DISMUTASE CU-ZN -RELATED"/>
    <property type="match status" value="1"/>
</dbReference>
<dbReference type="SUPFAM" id="SSF49329">
    <property type="entry name" value="Cu,Zn superoxide dismutase-like"/>
    <property type="match status" value="1"/>
</dbReference>
<dbReference type="InterPro" id="IPR036423">
    <property type="entry name" value="SOD-like_Cu/Zn_dom_sf"/>
</dbReference>
<protein>
    <submittedName>
        <fullName evidence="2">Copper/zinc superoxide dismutase-like protein</fullName>
    </submittedName>
</protein>
<dbReference type="Gene3D" id="2.60.40.200">
    <property type="entry name" value="Superoxide dismutase, copper/zinc binding domain"/>
    <property type="match status" value="1"/>
</dbReference>
<dbReference type="GeneID" id="5002809"/>
<gene>
    <name evidence="2" type="primary">CSD2</name>
    <name evidence="2" type="ORF">OSTLU_32550</name>
</gene>
<dbReference type="GO" id="GO:0005507">
    <property type="term" value="F:copper ion binding"/>
    <property type="evidence" value="ECO:0007669"/>
    <property type="project" value="InterPro"/>
</dbReference>
<accession>A4RZX9</accession>
<organism evidence="2 3">
    <name type="scientific">Ostreococcus lucimarinus (strain CCE9901)</name>
    <dbReference type="NCBI Taxonomy" id="436017"/>
    <lineage>
        <taxon>Eukaryota</taxon>
        <taxon>Viridiplantae</taxon>
        <taxon>Chlorophyta</taxon>
        <taxon>Mamiellophyceae</taxon>
        <taxon>Mamiellales</taxon>
        <taxon>Bathycoccaceae</taxon>
        <taxon>Ostreococcus</taxon>
    </lineage>
</organism>
<dbReference type="InterPro" id="IPR024134">
    <property type="entry name" value="SOD_Cu/Zn_/chaperone"/>
</dbReference>
<evidence type="ECO:0000259" key="1">
    <source>
        <dbReference type="Pfam" id="PF00080"/>
    </source>
</evidence>
<dbReference type="EMBL" id="CP000587">
    <property type="protein sequence ID" value="ABO97171.1"/>
    <property type="molecule type" value="Genomic_DNA"/>
</dbReference>
<sequence>MVALHASASVAWAGEATYAARLTPTRAGAGASGEVEFSLETNRANQEVVVVRANVRGLTPGKHGINVHENGDVSGCDDAGACTGKSYNPDKRPHHGPTALKKFGASACHFVGDGCVLNRHIGDLGNIVADENGDSTTSFKDLYTTLKAGTSNSIAGRSVVIRATADDFETEEDDGGAGPIVLYGSIVRK</sequence>
<dbReference type="STRING" id="436017.A4RZX9"/>
<dbReference type="Pfam" id="PF00080">
    <property type="entry name" value="Sod_Cu"/>
    <property type="match status" value="1"/>
</dbReference>
<dbReference type="KEGG" id="olu:OSTLU_32550"/>
<proteinExistence type="predicted"/>
<dbReference type="Gramene" id="ABO97171">
    <property type="protein sequence ID" value="ABO97171"/>
    <property type="gene ID" value="OSTLU_32550"/>
</dbReference>
<dbReference type="InterPro" id="IPR001424">
    <property type="entry name" value="SOD_Cu_Zn_dom"/>
</dbReference>
<dbReference type="HOGENOM" id="CLU_056632_4_1_1"/>
<evidence type="ECO:0000313" key="2">
    <source>
        <dbReference type="EMBL" id="ABO97171.1"/>
    </source>
</evidence>